<feature type="transmembrane region" description="Helical" evidence="1">
    <location>
        <begin position="39"/>
        <end position="59"/>
    </location>
</feature>
<dbReference type="EMBL" id="MCOG01000172">
    <property type="protein sequence ID" value="ORY30852.1"/>
    <property type="molecule type" value="Genomic_DNA"/>
</dbReference>
<protein>
    <submittedName>
        <fullName evidence="3">Uncharacterized protein</fullName>
    </submittedName>
</protein>
<evidence type="ECO:0000313" key="3">
    <source>
        <dbReference type="EMBL" id="ORY30852.1"/>
    </source>
</evidence>
<keyword evidence="4" id="KW-1185">Reference proteome</keyword>
<feature type="transmembrane region" description="Helical" evidence="1">
    <location>
        <begin position="234"/>
        <end position="252"/>
    </location>
</feature>
<evidence type="ECO:0000313" key="4">
    <source>
        <dbReference type="Proteomes" id="UP000193920"/>
    </source>
</evidence>
<keyword evidence="1" id="KW-0472">Membrane</keyword>
<gene>
    <name evidence="3" type="ORF">LY90DRAFT_80672</name>
</gene>
<feature type="transmembrane region" description="Helical" evidence="1">
    <location>
        <begin position="258"/>
        <end position="279"/>
    </location>
</feature>
<name>A0A1Y2B7N1_9FUNG</name>
<proteinExistence type="predicted"/>
<dbReference type="OrthoDB" id="2111585at2759"/>
<evidence type="ECO:0000256" key="2">
    <source>
        <dbReference type="SAM" id="SignalP"/>
    </source>
</evidence>
<feature type="transmembrane region" description="Helical" evidence="1">
    <location>
        <begin position="152"/>
        <end position="172"/>
    </location>
</feature>
<comment type="caution">
    <text evidence="3">The sequence shown here is derived from an EMBL/GenBank/DDBJ whole genome shotgun (WGS) entry which is preliminary data.</text>
</comment>
<accession>A0A1Y2B7N1</accession>
<dbReference type="Proteomes" id="UP000193920">
    <property type="component" value="Unassembled WGS sequence"/>
</dbReference>
<feature type="signal peptide" evidence="2">
    <location>
        <begin position="1"/>
        <end position="23"/>
    </location>
</feature>
<evidence type="ECO:0000256" key="1">
    <source>
        <dbReference type="SAM" id="Phobius"/>
    </source>
</evidence>
<sequence length="326" mass="37233">MSGMSQLACLALGCILSFSSIIADFREPTNYSCALREVLLNIGFIIIYSIFYFKMYYYIINNVPENLSFSSTTSQKSYHQGESKAAAESSMKVSRFEMSMDVKSGFNFTSTMNQGNDLLKQTNQTKKEVESIANNLFRKQYIDGLKKSFNRIYGFILVLFTICLVITVTLYLRESLEESQTSDSRWAYECESKEFAPITFAVHLLLLLILITNIKKCWALSTMYAETKHICYSLGIYMSIGPLIQIICVAMLNQNPMVRYVMMINSIFISQFIIVFFMLGLKVLAILRGAGDTRTYTNSKLTQFYNEPTVAFNNNNPEDTTNSFRQ</sequence>
<organism evidence="3 4">
    <name type="scientific">Neocallimastix californiae</name>
    <dbReference type="NCBI Taxonomy" id="1754190"/>
    <lineage>
        <taxon>Eukaryota</taxon>
        <taxon>Fungi</taxon>
        <taxon>Fungi incertae sedis</taxon>
        <taxon>Chytridiomycota</taxon>
        <taxon>Chytridiomycota incertae sedis</taxon>
        <taxon>Neocallimastigomycetes</taxon>
        <taxon>Neocallimastigales</taxon>
        <taxon>Neocallimastigaceae</taxon>
        <taxon>Neocallimastix</taxon>
    </lineage>
</organism>
<keyword evidence="1" id="KW-0812">Transmembrane</keyword>
<dbReference type="AlphaFoldDB" id="A0A1Y2B7N1"/>
<feature type="transmembrane region" description="Helical" evidence="1">
    <location>
        <begin position="195"/>
        <end position="214"/>
    </location>
</feature>
<keyword evidence="2" id="KW-0732">Signal</keyword>
<feature type="chain" id="PRO_5012553507" evidence="2">
    <location>
        <begin position="24"/>
        <end position="326"/>
    </location>
</feature>
<keyword evidence="1" id="KW-1133">Transmembrane helix</keyword>
<reference evidence="3 4" key="1">
    <citation type="submission" date="2016-08" db="EMBL/GenBank/DDBJ databases">
        <title>A Parts List for Fungal Cellulosomes Revealed by Comparative Genomics.</title>
        <authorList>
            <consortium name="DOE Joint Genome Institute"/>
            <person name="Haitjema C.H."/>
            <person name="Gilmore S.P."/>
            <person name="Henske J.K."/>
            <person name="Solomon K.V."/>
            <person name="De Groot R."/>
            <person name="Kuo A."/>
            <person name="Mondo S.J."/>
            <person name="Salamov A.A."/>
            <person name="Labutti K."/>
            <person name="Zhao Z."/>
            <person name="Chiniquy J."/>
            <person name="Barry K."/>
            <person name="Brewer H.M."/>
            <person name="Purvine S.O."/>
            <person name="Wright A.T."/>
            <person name="Boxma B."/>
            <person name="Van Alen T."/>
            <person name="Hackstein J.H."/>
            <person name="Baker S.E."/>
            <person name="Grigoriev I.V."/>
            <person name="O'Malley M.A."/>
        </authorList>
    </citation>
    <scope>NUCLEOTIDE SEQUENCE [LARGE SCALE GENOMIC DNA]</scope>
    <source>
        <strain evidence="3 4">G1</strain>
    </source>
</reference>